<sequence>MGQYAAGLHEKPRITKAIMTKFRRWWLPIVCCLGLFGVPYVHADSKEAWAVATATRPSDGHKIIYRYRATFGPGFSKSQYPERITVSWLYPTTSGMPSHDDSIAMGQMEDLLAPVTDTGSLSYLALVTTGEGVREWVFYAKSRTQFMQQLNAALQGHPRFPVEIDLQSDPKWTRYEEIVGRMAKGS</sequence>
<evidence type="ECO:0000259" key="1">
    <source>
        <dbReference type="Pfam" id="PF05117"/>
    </source>
</evidence>
<gene>
    <name evidence="2" type="ORF">GCM10010970_10300</name>
</gene>
<keyword evidence="3" id="KW-1185">Reference proteome</keyword>
<organism evidence="2 3">
    <name type="scientific">Silvimonas iriomotensis</name>
    <dbReference type="NCBI Taxonomy" id="449662"/>
    <lineage>
        <taxon>Bacteria</taxon>
        <taxon>Pseudomonadati</taxon>
        <taxon>Pseudomonadota</taxon>
        <taxon>Betaproteobacteria</taxon>
        <taxon>Neisseriales</taxon>
        <taxon>Chitinibacteraceae</taxon>
        <taxon>Silvimonas</taxon>
    </lineage>
</organism>
<dbReference type="RefSeq" id="WP_188702993.1">
    <property type="nucleotide sequence ID" value="NZ_BMLX01000001.1"/>
</dbReference>
<protein>
    <recommendedName>
        <fullName evidence="1">DUF695 domain-containing protein</fullName>
    </recommendedName>
</protein>
<dbReference type="Pfam" id="PF05117">
    <property type="entry name" value="DUF695"/>
    <property type="match status" value="1"/>
</dbReference>
<reference evidence="3" key="1">
    <citation type="journal article" date="2019" name="Int. J. Syst. Evol. Microbiol.">
        <title>The Global Catalogue of Microorganisms (GCM) 10K type strain sequencing project: providing services to taxonomists for standard genome sequencing and annotation.</title>
        <authorList>
            <consortium name="The Broad Institute Genomics Platform"/>
            <consortium name="The Broad Institute Genome Sequencing Center for Infectious Disease"/>
            <person name="Wu L."/>
            <person name="Ma J."/>
        </authorList>
    </citation>
    <scope>NUCLEOTIDE SEQUENCE [LARGE SCALE GENOMIC DNA]</scope>
    <source>
        <strain evidence="3">CGMCC 1.8859</strain>
    </source>
</reference>
<name>A0ABQ2P785_9NEIS</name>
<feature type="domain" description="DUF695" evidence="1">
    <location>
        <begin position="59"/>
        <end position="177"/>
    </location>
</feature>
<accession>A0ABQ2P785</accession>
<evidence type="ECO:0000313" key="2">
    <source>
        <dbReference type="EMBL" id="GGP19375.1"/>
    </source>
</evidence>
<evidence type="ECO:0000313" key="3">
    <source>
        <dbReference type="Proteomes" id="UP000637267"/>
    </source>
</evidence>
<proteinExistence type="predicted"/>
<comment type="caution">
    <text evidence="2">The sequence shown here is derived from an EMBL/GenBank/DDBJ whole genome shotgun (WGS) entry which is preliminary data.</text>
</comment>
<dbReference type="Proteomes" id="UP000637267">
    <property type="component" value="Unassembled WGS sequence"/>
</dbReference>
<dbReference type="InterPro" id="IPR016097">
    <property type="entry name" value="DUF695"/>
</dbReference>
<dbReference type="EMBL" id="BMLX01000001">
    <property type="protein sequence ID" value="GGP19375.1"/>
    <property type="molecule type" value="Genomic_DNA"/>
</dbReference>